<dbReference type="RefSeq" id="XP_012968336.1">
    <property type="nucleotide sequence ID" value="XM_013112882.2"/>
</dbReference>
<dbReference type="SUPFAM" id="SSF81321">
    <property type="entry name" value="Family A G protein-coupled receptor-like"/>
    <property type="match status" value="1"/>
</dbReference>
<feature type="domain" description="G-protein coupled receptors family 1 profile" evidence="13">
    <location>
        <begin position="41"/>
        <end position="290"/>
    </location>
</feature>
<evidence type="ECO:0000256" key="12">
    <source>
        <dbReference type="RuleBase" id="RU363047"/>
    </source>
</evidence>
<protein>
    <recommendedName>
        <fullName evidence="12">Olfactory receptor</fullName>
    </recommendedName>
</protein>
<name>A0A1U8BLS6_MESAU</name>
<evidence type="ECO:0000256" key="8">
    <source>
        <dbReference type="ARBA" id="ARBA00023136"/>
    </source>
</evidence>
<dbReference type="InterPro" id="IPR017452">
    <property type="entry name" value="GPCR_Rhodpsn_7TM"/>
</dbReference>
<feature type="transmembrane region" description="Helical" evidence="12">
    <location>
        <begin position="201"/>
        <end position="225"/>
    </location>
</feature>
<keyword evidence="3 12" id="KW-0716">Sensory transduction</keyword>
<evidence type="ECO:0000256" key="11">
    <source>
        <dbReference type="RuleBase" id="RU000688"/>
    </source>
</evidence>
<dbReference type="OrthoDB" id="9591484at2759"/>
<feature type="transmembrane region" description="Helical" evidence="12">
    <location>
        <begin position="272"/>
        <end position="292"/>
    </location>
</feature>
<evidence type="ECO:0000256" key="5">
    <source>
        <dbReference type="ARBA" id="ARBA00022725"/>
    </source>
</evidence>
<dbReference type="PROSITE" id="PS50262">
    <property type="entry name" value="G_PROTEIN_RECEP_F1_2"/>
    <property type="match status" value="1"/>
</dbReference>
<dbReference type="AlphaFoldDB" id="A0A1U8BLS6"/>
<dbReference type="PANTHER" id="PTHR48018">
    <property type="entry name" value="OLFACTORY RECEPTOR"/>
    <property type="match status" value="1"/>
</dbReference>
<comment type="subcellular location">
    <subcellularLocation>
        <location evidence="1 12">Cell membrane</location>
        <topology evidence="1 12">Multi-pass membrane protein</topology>
    </subcellularLocation>
</comment>
<dbReference type="GO" id="GO:0005886">
    <property type="term" value="C:plasma membrane"/>
    <property type="evidence" value="ECO:0007669"/>
    <property type="project" value="UniProtKB-SubCell"/>
</dbReference>
<evidence type="ECO:0000256" key="3">
    <source>
        <dbReference type="ARBA" id="ARBA00022606"/>
    </source>
</evidence>
<feature type="transmembrane region" description="Helical" evidence="12">
    <location>
        <begin position="141"/>
        <end position="158"/>
    </location>
</feature>
<dbReference type="GO" id="GO:0004984">
    <property type="term" value="F:olfactory receptor activity"/>
    <property type="evidence" value="ECO:0007669"/>
    <property type="project" value="InterPro"/>
</dbReference>
<comment type="similarity">
    <text evidence="11">Belongs to the G-protein coupled receptor 1 family.</text>
</comment>
<keyword evidence="7 11" id="KW-0297">G-protein coupled receptor</keyword>
<dbReference type="eggNOG" id="ENOG502TKYT">
    <property type="taxonomic scope" value="Eukaryota"/>
</dbReference>
<evidence type="ECO:0000256" key="10">
    <source>
        <dbReference type="ARBA" id="ARBA00023224"/>
    </source>
</evidence>
<dbReference type="Gene3D" id="1.20.1070.10">
    <property type="entry name" value="Rhodopsin 7-helix transmembrane proteins"/>
    <property type="match status" value="1"/>
</dbReference>
<dbReference type="InterPro" id="IPR000276">
    <property type="entry name" value="GPCR_Rhodpsn"/>
</dbReference>
<evidence type="ECO:0000256" key="6">
    <source>
        <dbReference type="ARBA" id="ARBA00022989"/>
    </source>
</evidence>
<dbReference type="InterPro" id="IPR000725">
    <property type="entry name" value="Olfact_rcpt"/>
</dbReference>
<feature type="transmembrane region" description="Helical" evidence="12">
    <location>
        <begin position="98"/>
        <end position="120"/>
    </location>
</feature>
<keyword evidence="14" id="KW-1185">Reference proteome</keyword>
<keyword evidence="4 11" id="KW-0812">Transmembrane</keyword>
<proteinExistence type="inferred from homology"/>
<keyword evidence="9 11" id="KW-0675">Receptor</keyword>
<dbReference type="PROSITE" id="PS00237">
    <property type="entry name" value="G_PROTEIN_RECEP_F1_1"/>
    <property type="match status" value="1"/>
</dbReference>
<keyword evidence="5 12" id="KW-0552">Olfaction</keyword>
<accession>A0A1U8BLS6</accession>
<evidence type="ECO:0000256" key="4">
    <source>
        <dbReference type="ARBA" id="ARBA00022692"/>
    </source>
</evidence>
<evidence type="ECO:0000256" key="2">
    <source>
        <dbReference type="ARBA" id="ARBA00022475"/>
    </source>
</evidence>
<dbReference type="FunFam" id="1.20.1070.10:FF:000004">
    <property type="entry name" value="Olfactory receptor"/>
    <property type="match status" value="1"/>
</dbReference>
<dbReference type="CDD" id="cd15405">
    <property type="entry name" value="7tmA_OR8B-like"/>
    <property type="match status" value="1"/>
</dbReference>
<dbReference type="GO" id="GO:0004930">
    <property type="term" value="F:G protein-coupled receptor activity"/>
    <property type="evidence" value="ECO:0007669"/>
    <property type="project" value="UniProtKB-KW"/>
</dbReference>
<feature type="transmembrane region" description="Helical" evidence="12">
    <location>
        <begin position="27"/>
        <end position="51"/>
    </location>
</feature>
<dbReference type="GeneID" id="101836601"/>
<dbReference type="Proteomes" id="UP000886700">
    <property type="component" value="Unplaced"/>
</dbReference>
<keyword evidence="10 11" id="KW-0807">Transducer</keyword>
<reference evidence="15" key="1">
    <citation type="submission" date="2025-08" db="UniProtKB">
        <authorList>
            <consortium name="RefSeq"/>
        </authorList>
    </citation>
    <scope>IDENTIFICATION</scope>
    <source>
        <tissue evidence="15">Liver</tissue>
    </source>
</reference>
<keyword evidence="2 12" id="KW-1003">Cell membrane</keyword>
<evidence type="ECO:0000259" key="13">
    <source>
        <dbReference type="PROSITE" id="PS50262"/>
    </source>
</evidence>
<dbReference type="KEGG" id="maua:101836601"/>
<dbReference type="Pfam" id="PF13853">
    <property type="entry name" value="7tm_4"/>
    <property type="match status" value="1"/>
</dbReference>
<dbReference type="PRINTS" id="PR00237">
    <property type="entry name" value="GPCRRHODOPSN"/>
</dbReference>
<evidence type="ECO:0000256" key="9">
    <source>
        <dbReference type="ARBA" id="ARBA00023170"/>
    </source>
</evidence>
<evidence type="ECO:0000313" key="14">
    <source>
        <dbReference type="Proteomes" id="UP000886700"/>
    </source>
</evidence>
<keyword evidence="6 12" id="KW-1133">Transmembrane helix</keyword>
<sequence>MAMKNVSIVTEFILTGLTDQPELQLPLFVMFLVNYVITVVGNLSLMSLIYLNSNLQTPMYFFLCNLSFIDLCYSFVFTPKTLMSFVSEKNTISFGGCMTQLFFFGFCAHSECYVLTAMAYDRYVAVCQPLLYMVIMSPRKCPLLMFGSYLMGFVGAVVHTGCMVRLNFCDSNIINHYMCDILPLLQLSCSSTYVDELVSSVIVSTVVIASSLVILMSYAFILFNVTKLSSGKGLSKALSTCSSHIITVALFYGFGMLTHIKTSSEESVDQGKILSVFCTFLLPLLNPFIYSLRNKDVKLALKRTMRRFTVRQPLGLP</sequence>
<keyword evidence="8 12" id="KW-0472">Membrane</keyword>
<feature type="transmembrane region" description="Helical" evidence="12">
    <location>
        <begin position="237"/>
        <end position="260"/>
    </location>
</feature>
<evidence type="ECO:0000313" key="15">
    <source>
        <dbReference type="RefSeq" id="XP_012968336.1"/>
    </source>
</evidence>
<feature type="transmembrane region" description="Helical" evidence="12">
    <location>
        <begin position="58"/>
        <end position="78"/>
    </location>
</feature>
<dbReference type="PRINTS" id="PR00245">
    <property type="entry name" value="OLFACTORYR"/>
</dbReference>
<evidence type="ECO:0000256" key="7">
    <source>
        <dbReference type="ARBA" id="ARBA00023040"/>
    </source>
</evidence>
<organism evidence="14 15">
    <name type="scientific">Mesocricetus auratus</name>
    <name type="common">Golden hamster</name>
    <dbReference type="NCBI Taxonomy" id="10036"/>
    <lineage>
        <taxon>Eukaryota</taxon>
        <taxon>Metazoa</taxon>
        <taxon>Chordata</taxon>
        <taxon>Craniata</taxon>
        <taxon>Vertebrata</taxon>
        <taxon>Euteleostomi</taxon>
        <taxon>Mammalia</taxon>
        <taxon>Eutheria</taxon>
        <taxon>Euarchontoglires</taxon>
        <taxon>Glires</taxon>
        <taxon>Rodentia</taxon>
        <taxon>Myomorpha</taxon>
        <taxon>Muroidea</taxon>
        <taxon>Cricetidae</taxon>
        <taxon>Cricetinae</taxon>
        <taxon>Mesocricetus</taxon>
    </lineage>
</organism>
<gene>
    <name evidence="15" type="primary">LOC101836601</name>
</gene>
<evidence type="ECO:0000256" key="1">
    <source>
        <dbReference type="ARBA" id="ARBA00004651"/>
    </source>
</evidence>